<feature type="domain" description="UspA" evidence="3">
    <location>
        <begin position="1"/>
        <end position="145"/>
    </location>
</feature>
<evidence type="ECO:0000259" key="3">
    <source>
        <dbReference type="Pfam" id="PF00582"/>
    </source>
</evidence>
<dbReference type="GO" id="GO:0005737">
    <property type="term" value="C:cytoplasm"/>
    <property type="evidence" value="ECO:0007669"/>
    <property type="project" value="UniProtKB-SubCell"/>
</dbReference>
<accession>A0A5N3P9Z2</accession>
<dbReference type="EMBL" id="VCMV01000021">
    <property type="protein sequence ID" value="KAB0266514.1"/>
    <property type="molecule type" value="Genomic_DNA"/>
</dbReference>
<reference evidence="4 5" key="1">
    <citation type="journal article" date="2019" name="Microorganisms">
        <title>Genome Insights into the Novel Species Microvirga brassicacearum, a Rapeseed Endophyte with Biotechnological Potential.</title>
        <authorList>
            <person name="Jimenez-Gomez A."/>
            <person name="Saati-Santamaria Z."/>
            <person name="Igual J.M."/>
            <person name="Rivas R."/>
            <person name="Mateos P.F."/>
            <person name="Garcia-Fraile P."/>
        </authorList>
    </citation>
    <scope>NUCLEOTIDE SEQUENCE [LARGE SCALE GENOMIC DNA]</scope>
    <source>
        <strain evidence="4 5">CDVBN77</strain>
    </source>
</reference>
<dbReference type="CDD" id="cd00293">
    <property type="entry name" value="USP-like"/>
    <property type="match status" value="1"/>
</dbReference>
<dbReference type="InterPro" id="IPR006016">
    <property type="entry name" value="UspA"/>
</dbReference>
<protein>
    <recommendedName>
        <fullName evidence="2">Universal stress protein</fullName>
    </recommendedName>
</protein>
<evidence type="ECO:0000256" key="1">
    <source>
        <dbReference type="ARBA" id="ARBA00008791"/>
    </source>
</evidence>
<dbReference type="PRINTS" id="PR01438">
    <property type="entry name" value="UNVRSLSTRESS"/>
</dbReference>
<dbReference type="OrthoDB" id="5564966at2"/>
<comment type="caution">
    <text evidence="4">The sequence shown here is derived from an EMBL/GenBank/DDBJ whole genome shotgun (WGS) entry which is preliminary data.</text>
</comment>
<dbReference type="PANTHER" id="PTHR46268">
    <property type="entry name" value="STRESS RESPONSE PROTEIN NHAX"/>
    <property type="match status" value="1"/>
</dbReference>
<evidence type="ECO:0000313" key="4">
    <source>
        <dbReference type="EMBL" id="KAB0266514.1"/>
    </source>
</evidence>
<dbReference type="SUPFAM" id="SSF52402">
    <property type="entry name" value="Adenine nucleotide alpha hydrolases-like"/>
    <property type="match status" value="1"/>
</dbReference>
<gene>
    <name evidence="4" type="ORF">FEZ63_14230</name>
</gene>
<dbReference type="RefSeq" id="WP_150945541.1">
    <property type="nucleotide sequence ID" value="NZ_VCMV01000021.1"/>
</dbReference>
<dbReference type="Pfam" id="PF00582">
    <property type="entry name" value="Usp"/>
    <property type="match status" value="1"/>
</dbReference>
<keyword evidence="2" id="KW-0963">Cytoplasm</keyword>
<organism evidence="4 5">
    <name type="scientific">Microvirga brassicacearum</name>
    <dbReference type="NCBI Taxonomy" id="2580413"/>
    <lineage>
        <taxon>Bacteria</taxon>
        <taxon>Pseudomonadati</taxon>
        <taxon>Pseudomonadota</taxon>
        <taxon>Alphaproteobacteria</taxon>
        <taxon>Hyphomicrobiales</taxon>
        <taxon>Methylobacteriaceae</taxon>
        <taxon>Microvirga</taxon>
    </lineage>
</organism>
<dbReference type="AlphaFoldDB" id="A0A5N3P9Z2"/>
<dbReference type="PIRSF" id="PIRSF006276">
    <property type="entry name" value="UspA"/>
    <property type="match status" value="1"/>
</dbReference>
<evidence type="ECO:0000313" key="5">
    <source>
        <dbReference type="Proteomes" id="UP000325684"/>
    </source>
</evidence>
<dbReference type="Gene3D" id="3.40.50.620">
    <property type="entry name" value="HUPs"/>
    <property type="match status" value="1"/>
</dbReference>
<dbReference type="InterPro" id="IPR014729">
    <property type="entry name" value="Rossmann-like_a/b/a_fold"/>
</dbReference>
<evidence type="ECO:0000256" key="2">
    <source>
        <dbReference type="PIRNR" id="PIRNR006276"/>
    </source>
</evidence>
<keyword evidence="5" id="KW-1185">Reference proteome</keyword>
<proteinExistence type="inferred from homology"/>
<sequence length="145" mass="15505">MYQNILIATDGSSLAARAVDHGVNLAKTLGAKLFLLTVTEPFHVFAVDVEQVEETPASFKQHMKKQAERTLTEASAVAAGAGIEATIIHLEDSAPYQAIIRTAENQRCDLIVMASHGRGGVSALLLGSETMKVLSHSKIPVLVVR</sequence>
<dbReference type="Proteomes" id="UP000325684">
    <property type="component" value="Unassembled WGS sequence"/>
</dbReference>
<comment type="subcellular location">
    <subcellularLocation>
        <location evidence="2">Cytoplasm</location>
    </subcellularLocation>
</comment>
<name>A0A5N3P9Z2_9HYPH</name>
<dbReference type="InterPro" id="IPR006015">
    <property type="entry name" value="Universal_stress_UspA"/>
</dbReference>
<comment type="similarity">
    <text evidence="1 2">Belongs to the universal stress protein A family.</text>
</comment>
<dbReference type="PANTHER" id="PTHR46268:SF15">
    <property type="entry name" value="UNIVERSAL STRESS PROTEIN HP_0031"/>
    <property type="match status" value="1"/>
</dbReference>